<dbReference type="PROSITE" id="PS51677">
    <property type="entry name" value="NODB"/>
    <property type="match status" value="1"/>
</dbReference>
<accession>A0A0U3NVJ0</accession>
<dbReference type="GO" id="GO:0016020">
    <property type="term" value="C:membrane"/>
    <property type="evidence" value="ECO:0007669"/>
    <property type="project" value="TreeGrafter"/>
</dbReference>
<evidence type="ECO:0000313" key="2">
    <source>
        <dbReference type="EMBL" id="ALX50587.1"/>
    </source>
</evidence>
<dbReference type="EMBL" id="CP013862">
    <property type="protein sequence ID" value="ALX50587.1"/>
    <property type="molecule type" value="Genomic_DNA"/>
</dbReference>
<organism evidence="2 3">
    <name type="scientific">Lentibacillus amyloliquefaciens</name>
    <dbReference type="NCBI Taxonomy" id="1472767"/>
    <lineage>
        <taxon>Bacteria</taxon>
        <taxon>Bacillati</taxon>
        <taxon>Bacillota</taxon>
        <taxon>Bacilli</taxon>
        <taxon>Bacillales</taxon>
        <taxon>Bacillaceae</taxon>
        <taxon>Lentibacillus</taxon>
    </lineage>
</organism>
<dbReference type="InterPro" id="IPR050248">
    <property type="entry name" value="Polysacc_deacetylase_ArnD"/>
</dbReference>
<dbReference type="SUPFAM" id="SSF88713">
    <property type="entry name" value="Glycoside hydrolase/deacetylase"/>
    <property type="match status" value="1"/>
</dbReference>
<dbReference type="Gene3D" id="3.20.20.370">
    <property type="entry name" value="Glycoside hydrolase/deacetylase"/>
    <property type="match status" value="1"/>
</dbReference>
<protein>
    <recommendedName>
        <fullName evidence="1">NodB homology domain-containing protein</fullName>
    </recommendedName>
</protein>
<dbReference type="Pfam" id="PF01522">
    <property type="entry name" value="Polysacc_deac_1"/>
    <property type="match status" value="1"/>
</dbReference>
<dbReference type="AlphaFoldDB" id="A0A0U3NVJ0"/>
<dbReference type="InterPro" id="IPR014228">
    <property type="entry name" value="Spore_polysacc_deacetyl_YlxY"/>
</dbReference>
<sequence length="317" mass="35622">MLSLLGTFFNPLNMFSEQWAMGSPVTAKEIKNNALYKKIKAYNKEHKIPAIDARIDNIWVAIPGYNGLAVDVKTSYNIMEQDGHFDVNQLVYKQIPPDVHLEDLDSAPIYRGNPQKPMVALLINVAWGNEYIPEILKVLKNSGVKATFFFDGSWVKKNPDFAKTIKQAGHEIGNHAFSHPDLNQRSKSETIRELKKTNNIIKRTLGIKPEWFAPPSGSYNKTTVEIADQLGMETILWTVDTVDWRKPIASEMVRRVVSKVKNGTMILMHPTKPVAKGLKTMLSGIKKKGYQVGSVSELMDEERIDVPSVPGIIKHGL</sequence>
<dbReference type="KEGG" id="lao:AOX59_09195"/>
<dbReference type="PANTHER" id="PTHR10587">
    <property type="entry name" value="GLYCOSYL TRANSFERASE-RELATED"/>
    <property type="match status" value="1"/>
</dbReference>
<dbReference type="CDD" id="cd10950">
    <property type="entry name" value="CE4_BsYlxY_like"/>
    <property type="match status" value="1"/>
</dbReference>
<evidence type="ECO:0000259" key="1">
    <source>
        <dbReference type="PROSITE" id="PS51677"/>
    </source>
</evidence>
<evidence type="ECO:0000313" key="3">
    <source>
        <dbReference type="Proteomes" id="UP000050331"/>
    </source>
</evidence>
<name>A0A0U3NVJ0_9BACI</name>
<dbReference type="GO" id="GO:0016810">
    <property type="term" value="F:hydrolase activity, acting on carbon-nitrogen (but not peptide) bonds"/>
    <property type="evidence" value="ECO:0007669"/>
    <property type="project" value="InterPro"/>
</dbReference>
<gene>
    <name evidence="2" type="ORF">AOX59_09195</name>
</gene>
<dbReference type="InterPro" id="IPR002509">
    <property type="entry name" value="NODB_dom"/>
</dbReference>
<dbReference type="PANTHER" id="PTHR10587:SF80">
    <property type="entry name" value="CHITOOLIGOSACCHARIDE DEACETYLASE"/>
    <property type="match status" value="1"/>
</dbReference>
<dbReference type="Proteomes" id="UP000050331">
    <property type="component" value="Chromosome"/>
</dbReference>
<dbReference type="STRING" id="1472767.AOX59_09195"/>
<proteinExistence type="predicted"/>
<dbReference type="InterPro" id="IPR011330">
    <property type="entry name" value="Glyco_hydro/deAcase_b/a-brl"/>
</dbReference>
<keyword evidence="3" id="KW-1185">Reference proteome</keyword>
<reference evidence="2 3" key="1">
    <citation type="submission" date="2016-01" db="EMBL/GenBank/DDBJ databases">
        <title>Complete genome sequence of strain Lentibacillus amyloliquefaciens LAM0015T isolated from saline sediment.</title>
        <authorList>
            <person name="Wang J.-L."/>
            <person name="He M.-X."/>
        </authorList>
    </citation>
    <scope>NUCLEOTIDE SEQUENCE [LARGE SCALE GENOMIC DNA]</scope>
    <source>
        <strain evidence="2 3">LAM0015</strain>
    </source>
</reference>
<dbReference type="NCBIfam" id="TIGR02873">
    <property type="entry name" value="spore_ylxY"/>
    <property type="match status" value="1"/>
</dbReference>
<feature type="domain" description="NodB homology" evidence="1">
    <location>
        <begin position="117"/>
        <end position="293"/>
    </location>
</feature>
<dbReference type="GO" id="GO:0005975">
    <property type="term" value="P:carbohydrate metabolic process"/>
    <property type="evidence" value="ECO:0007669"/>
    <property type="project" value="InterPro"/>
</dbReference>